<gene>
    <name evidence="2" type="ORF">CLV51_1011618</name>
</gene>
<reference evidence="2 3" key="1">
    <citation type="submission" date="2018-03" db="EMBL/GenBank/DDBJ databases">
        <title>Genomic Encyclopedia of Archaeal and Bacterial Type Strains, Phase II (KMG-II): from individual species to whole genera.</title>
        <authorList>
            <person name="Goeker M."/>
        </authorList>
    </citation>
    <scope>NUCLEOTIDE SEQUENCE [LARGE SCALE GENOMIC DNA]</scope>
    <source>
        <strain evidence="2 3">DSM 24859</strain>
    </source>
</reference>
<organism evidence="2 3">
    <name type="scientific">Chitinophaga niastensis</name>
    <dbReference type="NCBI Taxonomy" id="536980"/>
    <lineage>
        <taxon>Bacteria</taxon>
        <taxon>Pseudomonadati</taxon>
        <taxon>Bacteroidota</taxon>
        <taxon>Chitinophagia</taxon>
        <taxon>Chitinophagales</taxon>
        <taxon>Chitinophagaceae</taxon>
        <taxon>Chitinophaga</taxon>
    </lineage>
</organism>
<evidence type="ECO:0000313" key="2">
    <source>
        <dbReference type="EMBL" id="PSL50274.1"/>
    </source>
</evidence>
<dbReference type="InterPro" id="IPR045711">
    <property type="entry name" value="GH123-like_N"/>
</dbReference>
<accession>A0A2P8HVT3</accession>
<dbReference type="AlphaFoldDB" id="A0A2P8HVT3"/>
<dbReference type="EMBL" id="PYAW01000001">
    <property type="protein sequence ID" value="PSL50274.1"/>
    <property type="molecule type" value="Genomic_DNA"/>
</dbReference>
<keyword evidence="3" id="KW-1185">Reference proteome</keyword>
<evidence type="ECO:0000259" key="1">
    <source>
        <dbReference type="Pfam" id="PF19543"/>
    </source>
</evidence>
<dbReference type="OrthoDB" id="601823at2"/>
<comment type="caution">
    <text evidence="2">The sequence shown here is derived from an EMBL/GenBank/DDBJ whole genome shotgun (WGS) entry which is preliminary data.</text>
</comment>
<dbReference type="Proteomes" id="UP000240971">
    <property type="component" value="Unassembled WGS sequence"/>
</dbReference>
<name>A0A2P8HVT3_CHINA</name>
<sequence length="877" mass="97371">MLRKLLLSTLLSGSIYHCIGQSNDLLQPATASETAAFNQQYKGQPFLLFPETREHPIRLLDSLPVAWLHAHPEQLPVLKATAQPGEFFVFQVGVYAHKTSLEQVAVRFSKMEGHPVIAPDSFQCFNTSGTGYNGKGYTTIVNVPTGRIQPLWIGVQLPVNATGSYRTPVTITAKGKAPQVMMLELTIDGAVLKDGGVDDAWRLARLKWLNSKVGADNRVTNGYAPVKNENGTLYITGRSVQLNNHGLPAAINTYFAGANDVITTTPSALLAGDMKLVITTADGNDIALQPGSLRMLAATPAGTQWEVSCSGKGITVLCKGSLEADGWGNYSMEVTTNKNITIKDIRLEVPLKKERAAYAMGLNHEGGYRPDTIDWKWDTATRQQDALWIGDVNGGVRIKLKAENYKRPLVNIYYPFGPLQSPPSWWNNGAGGVTVWEKTGTVLFTAYSGARTLQAGHPLFFDFEMLITPVKQYSKKVQYGDRYYHSDSDVSADYLPAAKAVGANIINIHHKKDIYPYINYPYLAESVPDLQSFITKAHAQGERVKPYYTTRELTVNLPEFWAFRSLGGSIIFPGPGKAARTVIHQNGPPAWLINNVKENFIPAWVATFTKGKYKGHEDYSVITTPDSRLNNFYLAGLDWMVKKLEIDGVYIDDCAMDRLTLKRARKILDDNRPAARIDLHSWNHFDSRAGWASCLNVYMDLLPYIDQVWIGEGRNYNRAPDHWLIEVSGIPFGLPSQMLEGGGNPWRGMIYGITNRAGWTRDQSQWHLWQFFDQYDLLHKQMIGYWDPQSPATTDNDQVKVTVYKGNQQAVIAIANWSGTAATCRLLLDPEKLGFNPATATISMPAIPAFQEEGHPASLQQLEVPGGKGMLIVVDKK</sequence>
<proteinExistence type="predicted"/>
<dbReference type="RefSeq" id="WP_106527431.1">
    <property type="nucleotide sequence ID" value="NZ_PYAW01000001.1"/>
</dbReference>
<evidence type="ECO:0000313" key="3">
    <source>
        <dbReference type="Proteomes" id="UP000240971"/>
    </source>
</evidence>
<feature type="domain" description="Glycoside hydrolase 123-like N-terminal" evidence="1">
    <location>
        <begin position="29"/>
        <end position="874"/>
    </location>
</feature>
<dbReference type="Pfam" id="PF19543">
    <property type="entry name" value="GH123_N"/>
    <property type="match status" value="1"/>
</dbReference>
<protein>
    <recommendedName>
        <fullName evidence="1">Glycoside hydrolase 123-like N-terminal domain-containing protein</fullName>
    </recommendedName>
</protein>